<dbReference type="Pfam" id="PF17219">
    <property type="entry name" value="YAF2_RYBP"/>
    <property type="match status" value="1"/>
</dbReference>
<dbReference type="PANTHER" id="PTHR12920:SF4">
    <property type="entry name" value="GEO03726P1"/>
    <property type="match status" value="1"/>
</dbReference>
<evidence type="ECO:0000256" key="1">
    <source>
        <dbReference type="ARBA" id="ARBA00004123"/>
    </source>
</evidence>
<dbReference type="PANTHER" id="PTHR12920">
    <property type="entry name" value="RYBP AND YAF2-RELATED"/>
    <property type="match status" value="1"/>
</dbReference>
<keyword evidence="6" id="KW-0804">Transcription</keyword>
<keyword evidence="12" id="KW-1185">Reference proteome</keyword>
<evidence type="ECO:0000256" key="3">
    <source>
        <dbReference type="ARBA" id="ARBA00022771"/>
    </source>
</evidence>
<keyword evidence="5" id="KW-0805">Transcription regulation</keyword>
<dbReference type="InterPro" id="IPR033774">
    <property type="entry name" value="YAF2_RYBP"/>
</dbReference>
<comment type="subcellular location">
    <subcellularLocation>
        <location evidence="1">Nucleus</location>
    </subcellularLocation>
</comment>
<dbReference type="Pfam" id="PF00641">
    <property type="entry name" value="Zn_ribbon_RanBP"/>
    <property type="match status" value="1"/>
</dbReference>
<dbReference type="EMBL" id="JBAMIC010000010">
    <property type="protein sequence ID" value="KAK7102393.1"/>
    <property type="molecule type" value="Genomic_DNA"/>
</dbReference>
<dbReference type="SUPFAM" id="SSF90209">
    <property type="entry name" value="Ran binding protein zinc finger-like"/>
    <property type="match status" value="1"/>
</dbReference>
<dbReference type="GO" id="GO:0003677">
    <property type="term" value="F:DNA binding"/>
    <property type="evidence" value="ECO:0007669"/>
    <property type="project" value="TreeGrafter"/>
</dbReference>
<feature type="region of interest" description="Disordered" evidence="9">
    <location>
        <begin position="131"/>
        <end position="178"/>
    </location>
</feature>
<feature type="compositionally biased region" description="Basic and acidic residues" evidence="9">
    <location>
        <begin position="72"/>
        <end position="88"/>
    </location>
</feature>
<dbReference type="AlphaFoldDB" id="A0AAN9GB27"/>
<sequence>MEEKRGSGRGSKRHSKMVDEGYWDCSVCTYKNSPEAYKCEMCDVRKGTSTRKPRINPQLAQQVAQQFAPPPTKKERSASDRKKDKSPELEGAMLNGTPRLKNVDRSKAKQFTVTCNNVTVVITDYPFKATPEVRSSDSHISSDASDTNSSTHLQDLHIDSPSGSNSAVANSSSTPTNT</sequence>
<dbReference type="Gene3D" id="4.10.1060.10">
    <property type="entry name" value="Zinc finger, RanBP2-type"/>
    <property type="match status" value="1"/>
</dbReference>
<evidence type="ECO:0000256" key="8">
    <source>
        <dbReference type="PROSITE-ProRule" id="PRU00322"/>
    </source>
</evidence>
<dbReference type="GO" id="GO:0005634">
    <property type="term" value="C:nucleus"/>
    <property type="evidence" value="ECO:0007669"/>
    <property type="project" value="UniProtKB-SubCell"/>
</dbReference>
<gene>
    <name evidence="11" type="ORF">V1264_020617</name>
</gene>
<dbReference type="SMART" id="SM00547">
    <property type="entry name" value="ZnF_RBZ"/>
    <property type="match status" value="1"/>
</dbReference>
<feature type="compositionally biased region" description="Low complexity" evidence="9">
    <location>
        <begin position="160"/>
        <end position="178"/>
    </location>
</feature>
<evidence type="ECO:0000256" key="5">
    <source>
        <dbReference type="ARBA" id="ARBA00023015"/>
    </source>
</evidence>
<dbReference type="InterPro" id="IPR036443">
    <property type="entry name" value="Znf_RanBP2_sf"/>
</dbReference>
<proteinExistence type="predicted"/>
<dbReference type="GO" id="GO:0003712">
    <property type="term" value="F:transcription coregulator activity"/>
    <property type="evidence" value="ECO:0007669"/>
    <property type="project" value="TreeGrafter"/>
</dbReference>
<comment type="caution">
    <text evidence="11">The sequence shown here is derived from an EMBL/GenBank/DDBJ whole genome shotgun (WGS) entry which is preliminary data.</text>
</comment>
<evidence type="ECO:0000256" key="4">
    <source>
        <dbReference type="ARBA" id="ARBA00022833"/>
    </source>
</evidence>
<accession>A0AAN9GB27</accession>
<feature type="region of interest" description="Disordered" evidence="9">
    <location>
        <begin position="47"/>
        <end position="108"/>
    </location>
</feature>
<protein>
    <recommendedName>
        <fullName evidence="10">RanBP2-type domain-containing protein</fullName>
    </recommendedName>
</protein>
<organism evidence="11 12">
    <name type="scientific">Littorina saxatilis</name>
    <dbReference type="NCBI Taxonomy" id="31220"/>
    <lineage>
        <taxon>Eukaryota</taxon>
        <taxon>Metazoa</taxon>
        <taxon>Spiralia</taxon>
        <taxon>Lophotrochozoa</taxon>
        <taxon>Mollusca</taxon>
        <taxon>Gastropoda</taxon>
        <taxon>Caenogastropoda</taxon>
        <taxon>Littorinimorpha</taxon>
        <taxon>Littorinoidea</taxon>
        <taxon>Littorinidae</taxon>
        <taxon>Littorina</taxon>
    </lineage>
</organism>
<feature type="compositionally biased region" description="Low complexity" evidence="9">
    <location>
        <begin position="57"/>
        <end position="67"/>
    </location>
</feature>
<evidence type="ECO:0000256" key="2">
    <source>
        <dbReference type="ARBA" id="ARBA00022723"/>
    </source>
</evidence>
<dbReference type="Proteomes" id="UP001374579">
    <property type="component" value="Unassembled WGS sequence"/>
</dbReference>
<evidence type="ECO:0000259" key="10">
    <source>
        <dbReference type="PROSITE" id="PS50199"/>
    </source>
</evidence>
<keyword evidence="3 8" id="KW-0863">Zinc-finger</keyword>
<reference evidence="11 12" key="1">
    <citation type="submission" date="2024-02" db="EMBL/GenBank/DDBJ databases">
        <title>Chromosome-scale genome assembly of the rough periwinkle Littorina saxatilis.</title>
        <authorList>
            <person name="De Jode A."/>
            <person name="Faria R."/>
            <person name="Formenti G."/>
            <person name="Sims Y."/>
            <person name="Smith T.P."/>
            <person name="Tracey A."/>
            <person name="Wood J.M.D."/>
            <person name="Zagrodzka Z.B."/>
            <person name="Johannesson K."/>
            <person name="Butlin R.K."/>
            <person name="Leder E.H."/>
        </authorList>
    </citation>
    <scope>NUCLEOTIDE SEQUENCE [LARGE SCALE GENOMIC DNA]</scope>
    <source>
        <strain evidence="11">Snail1</strain>
        <tissue evidence="11">Muscle</tissue>
    </source>
</reference>
<dbReference type="InterPro" id="IPR001876">
    <property type="entry name" value="Znf_RanBP2"/>
</dbReference>
<evidence type="ECO:0000256" key="9">
    <source>
        <dbReference type="SAM" id="MobiDB-lite"/>
    </source>
</evidence>
<dbReference type="InterPro" id="IPR039958">
    <property type="entry name" value="RYBP/YAF2"/>
</dbReference>
<evidence type="ECO:0000313" key="11">
    <source>
        <dbReference type="EMBL" id="KAK7102393.1"/>
    </source>
</evidence>
<feature type="domain" description="RanBP2-type" evidence="10">
    <location>
        <begin position="19"/>
        <end position="48"/>
    </location>
</feature>
<keyword evidence="4" id="KW-0862">Zinc</keyword>
<keyword evidence="7" id="KW-0539">Nucleus</keyword>
<evidence type="ECO:0000313" key="12">
    <source>
        <dbReference type="Proteomes" id="UP001374579"/>
    </source>
</evidence>
<dbReference type="GO" id="GO:0008270">
    <property type="term" value="F:zinc ion binding"/>
    <property type="evidence" value="ECO:0007669"/>
    <property type="project" value="UniProtKB-KW"/>
</dbReference>
<dbReference type="PROSITE" id="PS01358">
    <property type="entry name" value="ZF_RANBP2_1"/>
    <property type="match status" value="1"/>
</dbReference>
<keyword evidence="2" id="KW-0479">Metal-binding</keyword>
<evidence type="ECO:0000256" key="7">
    <source>
        <dbReference type="ARBA" id="ARBA00023242"/>
    </source>
</evidence>
<name>A0AAN9GB27_9CAEN</name>
<dbReference type="GO" id="GO:0045893">
    <property type="term" value="P:positive regulation of DNA-templated transcription"/>
    <property type="evidence" value="ECO:0007669"/>
    <property type="project" value="InterPro"/>
</dbReference>
<evidence type="ECO:0000256" key="6">
    <source>
        <dbReference type="ARBA" id="ARBA00023163"/>
    </source>
</evidence>
<dbReference type="PROSITE" id="PS50199">
    <property type="entry name" value="ZF_RANBP2_2"/>
    <property type="match status" value="1"/>
</dbReference>